<comment type="function">
    <text evidence="9">Probably part of an ABC transporter complex. Responsible for energy coupling to the transport system.</text>
</comment>
<evidence type="ECO:0000256" key="1">
    <source>
        <dbReference type="ARBA" id="ARBA00004202"/>
    </source>
</evidence>
<gene>
    <name evidence="11" type="ORF">CUN85_03045</name>
</gene>
<keyword evidence="7" id="KW-1278">Translocase</keyword>
<keyword evidence="5" id="KW-0547">Nucleotide-binding</keyword>
<evidence type="ECO:0000256" key="9">
    <source>
        <dbReference type="ARBA" id="ARBA00025157"/>
    </source>
</evidence>
<dbReference type="Gene3D" id="3.40.50.300">
    <property type="entry name" value="P-loop containing nucleotide triphosphate hydrolases"/>
    <property type="match status" value="1"/>
</dbReference>
<keyword evidence="3" id="KW-0813">Transport</keyword>
<dbReference type="GO" id="GO:0005524">
    <property type="term" value="F:ATP binding"/>
    <property type="evidence" value="ECO:0007669"/>
    <property type="project" value="UniProtKB-KW"/>
</dbReference>
<comment type="caution">
    <text evidence="11">The sequence shown here is derived from an EMBL/GenBank/DDBJ whole genome shotgun (WGS) entry which is preliminary data.</text>
</comment>
<dbReference type="GO" id="GO:0042626">
    <property type="term" value="F:ATPase-coupled transmembrane transporter activity"/>
    <property type="evidence" value="ECO:0007669"/>
    <property type="project" value="TreeGrafter"/>
</dbReference>
<dbReference type="SMART" id="SM00382">
    <property type="entry name" value="AAA"/>
    <property type="match status" value="1"/>
</dbReference>
<dbReference type="CDD" id="cd03225">
    <property type="entry name" value="ABC_cobalt_CbiO_domain1"/>
    <property type="match status" value="1"/>
</dbReference>
<organism evidence="11 12">
    <name type="scientific">Methanolobus halotolerans</name>
    <dbReference type="NCBI Taxonomy" id="2052935"/>
    <lineage>
        <taxon>Archaea</taxon>
        <taxon>Methanobacteriati</taxon>
        <taxon>Methanobacteriota</taxon>
        <taxon>Stenosarchaea group</taxon>
        <taxon>Methanomicrobia</taxon>
        <taxon>Methanosarcinales</taxon>
        <taxon>Methanosarcinaceae</taxon>
        <taxon>Methanolobus</taxon>
    </lineage>
</organism>
<proteinExistence type="inferred from homology"/>
<dbReference type="InterPro" id="IPR027417">
    <property type="entry name" value="P-loop_NTPase"/>
</dbReference>
<keyword evidence="8" id="KW-0472">Membrane</keyword>
<evidence type="ECO:0000256" key="5">
    <source>
        <dbReference type="ARBA" id="ARBA00022741"/>
    </source>
</evidence>
<dbReference type="NCBIfam" id="TIGR04520">
    <property type="entry name" value="ECF_ATPase_1"/>
    <property type="match status" value="1"/>
</dbReference>
<dbReference type="FunFam" id="3.40.50.300:FF:000224">
    <property type="entry name" value="Energy-coupling factor transporter ATP-binding protein EcfA"/>
    <property type="match status" value="1"/>
</dbReference>
<sequence length="271" mass="30142">MIEITTLNHRYPGGKLSLDSVDLHIEKGEFVVIAGRNGSGKSTLVRHMNALLLPSSGSVKVKGYCTAKNANLREIRRTVGMVFQNPDSQFVGMTVEEDIAFGLENTGTPPERVRQLVDEILELMELSDYKKYTPRSLSGGQRQMIAIAGVLVMEPECMVFDEITSMLDPTSRKEILATIHHINKKGTTVVHVTHMLEEAVGADRLIVMDSGKIVLEGSPDDVFTHPDIIQKHGMELPPVAELSRRLYDSGIIKKKIVFSRDELVEELCRSM</sequence>
<dbReference type="InterPro" id="IPR015856">
    <property type="entry name" value="ABC_transpr_CbiO/EcfA_su"/>
</dbReference>
<dbReference type="SUPFAM" id="SSF52540">
    <property type="entry name" value="P-loop containing nucleoside triphosphate hydrolases"/>
    <property type="match status" value="1"/>
</dbReference>
<name>A0A4E0PZQ2_9EURY</name>
<evidence type="ECO:0000256" key="8">
    <source>
        <dbReference type="ARBA" id="ARBA00023136"/>
    </source>
</evidence>
<dbReference type="GO" id="GO:0016887">
    <property type="term" value="F:ATP hydrolysis activity"/>
    <property type="evidence" value="ECO:0007669"/>
    <property type="project" value="InterPro"/>
</dbReference>
<dbReference type="InterPro" id="IPR030947">
    <property type="entry name" value="EcfA_1"/>
</dbReference>
<comment type="similarity">
    <text evidence="2">Belongs to the ABC transporter superfamily.</text>
</comment>
<evidence type="ECO:0000256" key="4">
    <source>
        <dbReference type="ARBA" id="ARBA00022475"/>
    </source>
</evidence>
<dbReference type="InterPro" id="IPR003439">
    <property type="entry name" value="ABC_transporter-like_ATP-bd"/>
</dbReference>
<dbReference type="PROSITE" id="PS00211">
    <property type="entry name" value="ABC_TRANSPORTER_1"/>
    <property type="match status" value="1"/>
</dbReference>
<accession>A0A4E0PZQ2</accession>
<dbReference type="GO" id="GO:0043190">
    <property type="term" value="C:ATP-binding cassette (ABC) transporter complex"/>
    <property type="evidence" value="ECO:0007669"/>
    <property type="project" value="TreeGrafter"/>
</dbReference>
<comment type="subcellular location">
    <subcellularLocation>
        <location evidence="1">Cell membrane</location>
        <topology evidence="1">Peripheral membrane protein</topology>
    </subcellularLocation>
</comment>
<evidence type="ECO:0000259" key="10">
    <source>
        <dbReference type="PROSITE" id="PS50893"/>
    </source>
</evidence>
<evidence type="ECO:0000313" key="11">
    <source>
        <dbReference type="EMBL" id="TGC11132.1"/>
    </source>
</evidence>
<dbReference type="RefSeq" id="WP_135388836.1">
    <property type="nucleotide sequence ID" value="NZ_PGGK01000002.1"/>
</dbReference>
<reference evidence="11 12" key="1">
    <citation type="submission" date="2017-11" db="EMBL/GenBank/DDBJ databases">
        <title>Isolation and Characterization of Methanogenic Archaea from Saline Meromictic Lake at Siberia.</title>
        <authorList>
            <person name="Shen Y."/>
            <person name="Huang H.-H."/>
            <person name="Lai M.-C."/>
            <person name="Chen S.-C."/>
        </authorList>
    </citation>
    <scope>NUCLEOTIDE SEQUENCE [LARGE SCALE GENOMIC DNA]</scope>
    <source>
        <strain evidence="11 12">SY-01</strain>
    </source>
</reference>
<evidence type="ECO:0000256" key="2">
    <source>
        <dbReference type="ARBA" id="ARBA00005417"/>
    </source>
</evidence>
<evidence type="ECO:0000313" key="12">
    <source>
        <dbReference type="Proteomes" id="UP000297295"/>
    </source>
</evidence>
<dbReference type="AlphaFoldDB" id="A0A4E0PZQ2"/>
<dbReference type="PANTHER" id="PTHR43553">
    <property type="entry name" value="HEAVY METAL TRANSPORTER"/>
    <property type="match status" value="1"/>
</dbReference>
<evidence type="ECO:0000256" key="6">
    <source>
        <dbReference type="ARBA" id="ARBA00022840"/>
    </source>
</evidence>
<keyword evidence="6" id="KW-0067">ATP-binding</keyword>
<dbReference type="InterPro" id="IPR017871">
    <property type="entry name" value="ABC_transporter-like_CS"/>
</dbReference>
<dbReference type="PANTHER" id="PTHR43553:SF24">
    <property type="entry name" value="ENERGY-COUPLING FACTOR TRANSPORTER ATP-BINDING PROTEIN ECFA1"/>
    <property type="match status" value="1"/>
</dbReference>
<dbReference type="PROSITE" id="PS50893">
    <property type="entry name" value="ABC_TRANSPORTER_2"/>
    <property type="match status" value="1"/>
</dbReference>
<dbReference type="OrthoDB" id="35850at2157"/>
<dbReference type="Proteomes" id="UP000297295">
    <property type="component" value="Unassembled WGS sequence"/>
</dbReference>
<dbReference type="Pfam" id="PF00005">
    <property type="entry name" value="ABC_tran"/>
    <property type="match status" value="1"/>
</dbReference>
<evidence type="ECO:0000256" key="3">
    <source>
        <dbReference type="ARBA" id="ARBA00022448"/>
    </source>
</evidence>
<dbReference type="InterPro" id="IPR003593">
    <property type="entry name" value="AAA+_ATPase"/>
</dbReference>
<feature type="domain" description="ABC transporter" evidence="10">
    <location>
        <begin position="2"/>
        <end position="235"/>
    </location>
</feature>
<dbReference type="EMBL" id="PGGK01000002">
    <property type="protein sequence ID" value="TGC11132.1"/>
    <property type="molecule type" value="Genomic_DNA"/>
</dbReference>
<keyword evidence="4" id="KW-1003">Cell membrane</keyword>
<protein>
    <submittedName>
        <fullName evidence="11">Energy-coupling factor transporter ATPase</fullName>
    </submittedName>
</protein>
<evidence type="ECO:0000256" key="7">
    <source>
        <dbReference type="ARBA" id="ARBA00022967"/>
    </source>
</evidence>
<dbReference type="InterPro" id="IPR050095">
    <property type="entry name" value="ECF_ABC_transporter_ATP-bd"/>
</dbReference>
<keyword evidence="12" id="KW-1185">Reference proteome</keyword>